<dbReference type="AlphaFoldDB" id="A0A368UMS4"/>
<organism evidence="1 2">
    <name type="scientific">Marinilabilia salmonicolor</name>
    <dbReference type="NCBI Taxonomy" id="989"/>
    <lineage>
        <taxon>Bacteria</taxon>
        <taxon>Pseudomonadati</taxon>
        <taxon>Bacteroidota</taxon>
        <taxon>Bacteroidia</taxon>
        <taxon>Marinilabiliales</taxon>
        <taxon>Marinilabiliaceae</taxon>
        <taxon>Marinilabilia</taxon>
    </lineage>
</organism>
<dbReference type="InterPro" id="IPR007433">
    <property type="entry name" value="DUF481"/>
</dbReference>
<dbReference type="Pfam" id="PF04338">
    <property type="entry name" value="DUF481"/>
    <property type="match status" value="1"/>
</dbReference>
<protein>
    <submittedName>
        <fullName evidence="1">Uncharacterized protein DUF481</fullName>
    </submittedName>
</protein>
<reference evidence="1 2" key="1">
    <citation type="submission" date="2018-07" db="EMBL/GenBank/DDBJ databases">
        <title>Freshwater and sediment microbial communities from various areas in North America, analyzing microbe dynamics in response to fracking.</title>
        <authorList>
            <person name="Lamendella R."/>
        </authorList>
    </citation>
    <scope>NUCLEOTIDE SEQUENCE [LARGE SCALE GENOMIC DNA]</scope>
    <source>
        <strain evidence="1 2">160A</strain>
    </source>
</reference>
<accession>A0A368UMS4</accession>
<evidence type="ECO:0000313" key="2">
    <source>
        <dbReference type="Proteomes" id="UP000252733"/>
    </source>
</evidence>
<gene>
    <name evidence="1" type="ORF">DFO77_12414</name>
</gene>
<sequence length="257" mass="30217">MGVSRFILLLLFVGLLGWINVSEAQIVNIDKRRTRNPDKGLQGEFNLGFNFIHTTSDQKQLNSRVKLQYNDDLNTYLFSSDISFNQVGDERNLNNGGLMLKYNYWVPEKIIVAEGFLQYQYNRVKSLKHRYILGGGPRFNIADGEKFSLFLVGYTIYLNELYEYSDYERRKSLVKFSSMGSFDWQMGEAANFSHSTYYEPDYSDPADFRIWSETRFNVRISQKFNFGLFVKLEYDNTAPPEVDKLFYTVSNSFQWRF</sequence>
<proteinExistence type="predicted"/>
<dbReference type="Proteomes" id="UP000252733">
    <property type="component" value="Unassembled WGS sequence"/>
</dbReference>
<evidence type="ECO:0000313" key="1">
    <source>
        <dbReference type="EMBL" id="RCW30003.1"/>
    </source>
</evidence>
<name>A0A368UMS4_9BACT</name>
<dbReference type="RefSeq" id="WP_114437710.1">
    <property type="nucleotide sequence ID" value="NZ_QPIZ01000024.1"/>
</dbReference>
<dbReference type="EMBL" id="QPIZ01000024">
    <property type="protein sequence ID" value="RCW30003.1"/>
    <property type="molecule type" value="Genomic_DNA"/>
</dbReference>
<keyword evidence="2" id="KW-1185">Reference proteome</keyword>
<comment type="caution">
    <text evidence="1">The sequence shown here is derived from an EMBL/GenBank/DDBJ whole genome shotgun (WGS) entry which is preliminary data.</text>
</comment>